<proteinExistence type="predicted"/>
<accession>A0A068NRN3</accession>
<evidence type="ECO:0000313" key="2">
    <source>
        <dbReference type="EMBL" id="AIE86203.1"/>
    </source>
</evidence>
<dbReference type="OrthoDB" id="9891232at2"/>
<evidence type="ECO:0000256" key="1">
    <source>
        <dbReference type="SAM" id="Phobius"/>
    </source>
</evidence>
<feature type="transmembrane region" description="Helical" evidence="1">
    <location>
        <begin position="88"/>
        <end position="108"/>
    </location>
</feature>
<reference evidence="2 3" key="1">
    <citation type="journal article" date="2014" name="PLoS ONE">
        <title>The first complete genome sequence of the class fimbriimonadia in the phylum armatimonadetes.</title>
        <authorList>
            <person name="Hu Z.Y."/>
            <person name="Wang Y.Z."/>
            <person name="Im W.T."/>
            <person name="Wang S.Y."/>
            <person name="Zhao G.P."/>
            <person name="Zheng H.J."/>
            <person name="Quan Z.X."/>
        </authorList>
    </citation>
    <scope>NUCLEOTIDE SEQUENCE [LARGE SCALE GENOMIC DNA]</scope>
    <source>
        <strain evidence="2">Gsoil 348</strain>
    </source>
</reference>
<organism evidence="2 3">
    <name type="scientific">Fimbriimonas ginsengisoli Gsoil 348</name>
    <dbReference type="NCBI Taxonomy" id="661478"/>
    <lineage>
        <taxon>Bacteria</taxon>
        <taxon>Bacillati</taxon>
        <taxon>Armatimonadota</taxon>
        <taxon>Fimbriimonadia</taxon>
        <taxon>Fimbriimonadales</taxon>
        <taxon>Fimbriimonadaceae</taxon>
        <taxon>Fimbriimonas</taxon>
    </lineage>
</organism>
<name>A0A068NRN3_FIMGI</name>
<evidence type="ECO:0000313" key="3">
    <source>
        <dbReference type="Proteomes" id="UP000027982"/>
    </source>
</evidence>
<keyword evidence="1" id="KW-1133">Transmembrane helix</keyword>
<dbReference type="EMBL" id="CP007139">
    <property type="protein sequence ID" value="AIE86203.1"/>
    <property type="molecule type" value="Genomic_DNA"/>
</dbReference>
<gene>
    <name evidence="2" type="ORF">OP10G_2835</name>
</gene>
<dbReference type="RefSeq" id="WP_025225260.1">
    <property type="nucleotide sequence ID" value="NZ_CP007139.1"/>
</dbReference>
<protein>
    <submittedName>
        <fullName evidence="2">Uncharacterized protein</fullName>
    </submittedName>
</protein>
<sequence>MNQDKAREFFSAHYEETLEPGLRQTLEQRLRNDANLQADYAAFVETMQELEALPREEIEIPIFLSDRIATRLDEERARKTIRVPVWSLWIRGLAFSGLAAVAITGAVISMQSRGPVANAGIVGSTTGDAQPTFSGAGSTVSMSFRPRSEKTVIVSSGVTGRELQRFTATGDSPAHPFENRLAGTALFQIQLQGEKDSTLLALPGSGASSAASGMGTIRDFAVAIADRYHMPVILSTRDDQKRLSWKLDGADPREAASAVLKDQEFVVDQRGNGVLSLMDR</sequence>
<keyword evidence="1" id="KW-0472">Membrane</keyword>
<dbReference type="KEGG" id="fgi:OP10G_2835"/>
<keyword evidence="3" id="KW-1185">Reference proteome</keyword>
<keyword evidence="1" id="KW-0812">Transmembrane</keyword>
<dbReference type="Proteomes" id="UP000027982">
    <property type="component" value="Chromosome"/>
</dbReference>
<dbReference type="HOGENOM" id="CLU_993060_0_0_0"/>
<dbReference type="AlphaFoldDB" id="A0A068NRN3"/>